<comment type="caution">
    <text evidence="2">The sequence shown here is derived from an EMBL/GenBank/DDBJ whole genome shotgun (WGS) entry which is preliminary data.</text>
</comment>
<feature type="transmembrane region" description="Helical" evidence="1">
    <location>
        <begin position="171"/>
        <end position="192"/>
    </location>
</feature>
<feature type="transmembrane region" description="Helical" evidence="1">
    <location>
        <begin position="199"/>
        <end position="221"/>
    </location>
</feature>
<keyword evidence="1" id="KW-0472">Membrane</keyword>
<dbReference type="PANTHER" id="PTHR37305">
    <property type="entry name" value="INTEGRAL MEMBRANE PROTEIN-RELATED"/>
    <property type="match status" value="1"/>
</dbReference>
<keyword evidence="1" id="KW-0812">Transmembrane</keyword>
<protein>
    <submittedName>
        <fullName evidence="2">ABC-2 type transport system permease protein</fullName>
    </submittedName>
</protein>
<dbReference type="AlphaFoldDB" id="A0A7W9A4V7"/>
<evidence type="ECO:0000313" key="2">
    <source>
        <dbReference type="EMBL" id="MBB5661489.1"/>
    </source>
</evidence>
<accession>A0A7W9A4V7</accession>
<proteinExistence type="predicted"/>
<dbReference type="PANTHER" id="PTHR37305:SF1">
    <property type="entry name" value="MEMBRANE PROTEIN"/>
    <property type="match status" value="1"/>
</dbReference>
<feature type="transmembrane region" description="Helical" evidence="1">
    <location>
        <begin position="21"/>
        <end position="44"/>
    </location>
</feature>
<evidence type="ECO:0000313" key="3">
    <source>
        <dbReference type="Proteomes" id="UP000548978"/>
    </source>
</evidence>
<name>A0A7W9A4V7_9CAUL</name>
<gene>
    <name evidence="2" type="ORF">FHS65_002252</name>
</gene>
<keyword evidence="3" id="KW-1185">Reference proteome</keyword>
<feature type="transmembrane region" description="Helical" evidence="1">
    <location>
        <begin position="266"/>
        <end position="285"/>
    </location>
</feature>
<organism evidence="2 3">
    <name type="scientific">Brevundimonas halotolerans</name>
    <dbReference type="NCBI Taxonomy" id="69670"/>
    <lineage>
        <taxon>Bacteria</taxon>
        <taxon>Pseudomonadati</taxon>
        <taxon>Pseudomonadota</taxon>
        <taxon>Alphaproteobacteria</taxon>
        <taxon>Caulobacterales</taxon>
        <taxon>Caulobacteraceae</taxon>
        <taxon>Brevundimonas</taxon>
    </lineage>
</organism>
<dbReference type="EMBL" id="JACIJB010000011">
    <property type="protein sequence ID" value="MBB5661489.1"/>
    <property type="molecule type" value="Genomic_DNA"/>
</dbReference>
<feature type="transmembrane region" description="Helical" evidence="1">
    <location>
        <begin position="122"/>
        <end position="142"/>
    </location>
</feature>
<evidence type="ECO:0000256" key="1">
    <source>
        <dbReference type="SAM" id="Phobius"/>
    </source>
</evidence>
<dbReference type="RefSeq" id="WP_206423357.1">
    <property type="nucleotide sequence ID" value="NZ_JACIJB010000011.1"/>
</dbReference>
<keyword evidence="1" id="KW-1133">Transmembrane helix</keyword>
<dbReference type="Proteomes" id="UP000548978">
    <property type="component" value="Unassembled WGS sequence"/>
</dbReference>
<reference evidence="2 3" key="1">
    <citation type="submission" date="2020-08" db="EMBL/GenBank/DDBJ databases">
        <title>Genomic Encyclopedia of Type Strains, Phase IV (KMG-IV): sequencing the most valuable type-strain genomes for metagenomic binning, comparative biology and taxonomic classification.</title>
        <authorList>
            <person name="Goeker M."/>
        </authorList>
    </citation>
    <scope>NUCLEOTIDE SEQUENCE [LARGE SCALE GENOMIC DNA]</scope>
    <source>
        <strain evidence="2 3">DSM 24448</strain>
    </source>
</reference>
<feature type="transmembrane region" description="Helical" evidence="1">
    <location>
        <begin position="83"/>
        <end position="101"/>
    </location>
</feature>
<sequence>MTMWADAIRAEAFRLSKSRTTWFWSVFFAPILLLIVGAISSLVIDANATKLAADPDAPPELTQMLSMQPLDMGQAMIANAGNLSNALVLLFILIGAATVYAGDYRWETWRLISARNTRPNLLLGKLAVVTGLSLVAMLVMLISGTLSDLIQAAVFDRGLTFTMDAGDVGQFFLLAGLSLLRILQFTMIGLLAAVMTRSLLVALFVPLVLAIAQFFLPMQVLPPMGFMPDSWLSVLVDPGGALDSIKDLVRGGDAAAGVPDGVLPKAWISVALWTLLPAAGAIAWFNRQDLSKE</sequence>